<dbReference type="Ensembl" id="ENSPPAT00000012394.1">
    <property type="protein sequence ID" value="ENSPPAP00000002611.1"/>
    <property type="gene ID" value="ENSPPAG00000011197.1"/>
</dbReference>
<evidence type="ECO:0000313" key="4">
    <source>
        <dbReference type="Proteomes" id="UP000240080"/>
    </source>
</evidence>
<reference evidence="3" key="2">
    <citation type="submission" date="2025-08" db="UniProtKB">
        <authorList>
            <consortium name="Ensembl"/>
        </authorList>
    </citation>
    <scope>IDENTIFICATION</scope>
</reference>
<dbReference type="InterPro" id="IPR056343">
    <property type="entry name" value="CFAP47_dom"/>
</dbReference>
<dbReference type="EMBL" id="AJFE02016279">
    <property type="status" value="NOT_ANNOTATED_CDS"/>
    <property type="molecule type" value="Genomic_DNA"/>
</dbReference>
<feature type="domain" description="Calponin-homology (CH)" evidence="2">
    <location>
        <begin position="321"/>
        <end position="455"/>
    </location>
</feature>
<dbReference type="EMBL" id="AJFE02016284">
    <property type="status" value="NOT_ANNOTATED_CDS"/>
    <property type="molecule type" value="Genomic_DNA"/>
</dbReference>
<dbReference type="EMBL" id="AJFE02016280">
    <property type="status" value="NOT_ANNOTATED_CDS"/>
    <property type="molecule type" value="Genomic_DNA"/>
</dbReference>
<dbReference type="Proteomes" id="UP000240080">
    <property type="component" value="Chromosome X"/>
</dbReference>
<sequence>MAIHLDKQNIILKNEKDEYLKKTRDGVLPPYQDAKSPSPASIKKTYTTSKFNDAEPAKGNLFIGVEVLPENLHLVESETSKEDHGSLEKEKYEQFLSLEEGTKAHYFFEKVVNAAQTWFSLFGWPEGPHSFSIPETIRRDVYKMQFYSSTSPPQKFSRQNDFSKYNKTIYDVLLHLSGKMPPGINSSQSLPVDNHEKRVIQLHLQHSSLLDFLNAQGGCISHVLPEFLLEPEDYKRWIEIMSSTNTMPVSSCTPKKKCSIVIEMSKFEAWSKRAWTDVFLQIYKVLVLSRVVPYCSNNMPPICVQNTPKVNPCFASSNIYSDSERILLSWMNINYENTRHVIWKNCHKDVIPSERWIVNFDKDLSDGLVFATQLGAYCPFLIESHFINMYTQPKSPEEYLHNCLIIVNTLYEIDFDMEIQVGVSVRVFPKEMDAGVSGLRKEDMPSVWVVTIRLAVAVARTKRQKKGDIQFACFLFVCSFYFCRDLFLPLEQDAFFLLLPLDI</sequence>
<dbReference type="EMBL" id="AJFE02016282">
    <property type="status" value="NOT_ANNOTATED_CDS"/>
    <property type="molecule type" value="Genomic_DNA"/>
</dbReference>
<proteinExistence type="predicted"/>
<reference evidence="3 4" key="1">
    <citation type="journal article" date="2012" name="Nature">
        <title>The bonobo genome compared with the chimpanzee and human genomes.</title>
        <authorList>
            <person name="Prufer K."/>
            <person name="Munch K."/>
            <person name="Hellmann I."/>
            <person name="Akagi K."/>
            <person name="Miller J.R."/>
            <person name="Walenz B."/>
            <person name="Koren S."/>
            <person name="Sutton G."/>
            <person name="Kodira C."/>
            <person name="Winer R."/>
            <person name="Knight J.R."/>
            <person name="Mullikin J.C."/>
            <person name="Meader S.J."/>
            <person name="Ponting C.P."/>
            <person name="Lunter G."/>
            <person name="Higashino S."/>
            <person name="Hobolth A."/>
            <person name="Dutheil J."/>
            <person name="Karakoc E."/>
            <person name="Alkan C."/>
            <person name="Sajjadian S."/>
            <person name="Catacchio C.R."/>
            <person name="Ventura M."/>
            <person name="Marques-Bonet T."/>
            <person name="Eichler E.E."/>
            <person name="Andre C."/>
            <person name="Atencia R."/>
            <person name="Mugisha L."/>
            <person name="Junhold J."/>
            <person name="Patterson N."/>
            <person name="Siebauer M."/>
            <person name="Good J.M."/>
            <person name="Fischer A."/>
            <person name="Ptak S.E."/>
            <person name="Lachmann M."/>
            <person name="Symer D.E."/>
            <person name="Mailund T."/>
            <person name="Schierup M.H."/>
            <person name="Andres A.M."/>
            <person name="Kelso J."/>
            <person name="Paabo S."/>
        </authorList>
    </citation>
    <scope>NUCLEOTIDE SEQUENCE [LARGE SCALE GENOMIC DNA]</scope>
</reference>
<protein>
    <submittedName>
        <fullName evidence="3">Cilia and flagella associated protein 47</fullName>
    </submittedName>
</protein>
<dbReference type="InterPro" id="IPR001715">
    <property type="entry name" value="CH_dom"/>
</dbReference>
<accession>A0A2R8ZC24</accession>
<dbReference type="Bgee" id="ENSPPAG00000011197">
    <property type="expression patterns" value="Expressed in testis"/>
</dbReference>
<reference evidence="3" key="3">
    <citation type="submission" date="2025-09" db="UniProtKB">
        <authorList>
            <consortium name="Ensembl"/>
        </authorList>
    </citation>
    <scope>IDENTIFICATION</scope>
</reference>
<feature type="region of interest" description="Disordered" evidence="1">
    <location>
        <begin position="23"/>
        <end position="42"/>
    </location>
</feature>
<keyword evidence="4" id="KW-1185">Reference proteome</keyword>
<dbReference type="GO" id="GO:0007288">
    <property type="term" value="P:sperm axoneme assembly"/>
    <property type="evidence" value="ECO:0007669"/>
    <property type="project" value="TreeGrafter"/>
</dbReference>
<dbReference type="AlphaFoldDB" id="A0A2R8ZC24"/>
<dbReference type="SUPFAM" id="SSF47576">
    <property type="entry name" value="Calponin-homology domain, CH-domain"/>
    <property type="match status" value="1"/>
</dbReference>
<dbReference type="PROSITE" id="PS50021">
    <property type="entry name" value="CH"/>
    <property type="match status" value="1"/>
</dbReference>
<organism evidence="3 4">
    <name type="scientific">Pan paniscus</name>
    <name type="common">Pygmy chimpanzee</name>
    <name type="synonym">Bonobo</name>
    <dbReference type="NCBI Taxonomy" id="9597"/>
    <lineage>
        <taxon>Eukaryota</taxon>
        <taxon>Metazoa</taxon>
        <taxon>Chordata</taxon>
        <taxon>Craniata</taxon>
        <taxon>Vertebrata</taxon>
        <taxon>Euteleostomi</taxon>
        <taxon>Mammalia</taxon>
        <taxon>Eutheria</taxon>
        <taxon>Euarchontoglires</taxon>
        <taxon>Primates</taxon>
        <taxon>Haplorrhini</taxon>
        <taxon>Catarrhini</taxon>
        <taxon>Hominidae</taxon>
        <taxon>Pan</taxon>
    </lineage>
</organism>
<dbReference type="GO" id="GO:0005929">
    <property type="term" value="C:cilium"/>
    <property type="evidence" value="ECO:0007669"/>
    <property type="project" value="TreeGrafter"/>
</dbReference>
<dbReference type="PANTHER" id="PTHR45912:SF3">
    <property type="entry name" value="CILIA- AND FLAGELLA-ASSOCIATED PROTEIN 47"/>
    <property type="match status" value="1"/>
</dbReference>
<evidence type="ECO:0000313" key="3">
    <source>
        <dbReference type="Ensembl" id="ENSPPAP00000002611.1"/>
    </source>
</evidence>
<gene>
    <name evidence="3" type="primary">CFAP47</name>
</gene>
<dbReference type="EMBL" id="AJFE02016281">
    <property type="status" value="NOT_ANNOTATED_CDS"/>
    <property type="molecule type" value="Genomic_DNA"/>
</dbReference>
<dbReference type="PANTHER" id="PTHR45912">
    <property type="entry name" value="CILIA- AND FLAGELLA-ASSOCIATED PROTEIN 47"/>
    <property type="match status" value="1"/>
</dbReference>
<dbReference type="GeneTree" id="ENSGT00940000163202"/>
<dbReference type="EMBL" id="AJFE02016283">
    <property type="status" value="NOT_ANNOTATED_CDS"/>
    <property type="molecule type" value="Genomic_DNA"/>
</dbReference>
<dbReference type="Pfam" id="PF24529">
    <property type="entry name" value="CFAP47"/>
    <property type="match status" value="1"/>
</dbReference>
<evidence type="ECO:0000256" key="1">
    <source>
        <dbReference type="SAM" id="MobiDB-lite"/>
    </source>
</evidence>
<name>A0A2R8ZC24_PANPA</name>
<evidence type="ECO:0000259" key="2">
    <source>
        <dbReference type="PROSITE" id="PS50021"/>
    </source>
</evidence>
<dbReference type="InterPro" id="IPR036872">
    <property type="entry name" value="CH_dom_sf"/>
</dbReference>